<dbReference type="GO" id="GO:0005509">
    <property type="term" value="F:calcium ion binding"/>
    <property type="evidence" value="ECO:0007669"/>
    <property type="project" value="UniProtKB-UniRule"/>
</dbReference>
<name>A0AAD9KMY2_RIDPI</name>
<evidence type="ECO:0000313" key="15">
    <source>
        <dbReference type="Proteomes" id="UP001209878"/>
    </source>
</evidence>
<dbReference type="GO" id="GO:0007156">
    <property type="term" value="P:homophilic cell adhesion via plasma membrane adhesion molecules"/>
    <property type="evidence" value="ECO:0007669"/>
    <property type="project" value="InterPro"/>
</dbReference>
<protein>
    <recommendedName>
        <fullName evidence="13">Cadherin domain-containing protein</fullName>
    </recommendedName>
</protein>
<dbReference type="InterPro" id="IPR015919">
    <property type="entry name" value="Cadherin-like_sf"/>
</dbReference>
<feature type="domain" description="Cadherin" evidence="13">
    <location>
        <begin position="360"/>
        <end position="463"/>
    </location>
</feature>
<evidence type="ECO:0000313" key="14">
    <source>
        <dbReference type="EMBL" id="KAK2173640.1"/>
    </source>
</evidence>
<evidence type="ECO:0000256" key="7">
    <source>
        <dbReference type="ARBA" id="ARBA00022889"/>
    </source>
</evidence>
<keyword evidence="4 12" id="KW-0732">Signal</keyword>
<dbReference type="PRINTS" id="PR00205">
    <property type="entry name" value="CADHERIN"/>
</dbReference>
<keyword evidence="7" id="KW-0130">Cell adhesion</keyword>
<evidence type="ECO:0000256" key="10">
    <source>
        <dbReference type="ARBA" id="ARBA00023180"/>
    </source>
</evidence>
<dbReference type="Proteomes" id="UP001209878">
    <property type="component" value="Unassembled WGS sequence"/>
</dbReference>
<evidence type="ECO:0000256" key="1">
    <source>
        <dbReference type="ARBA" id="ARBA00004251"/>
    </source>
</evidence>
<dbReference type="FunFam" id="2.60.40.60:FF:000020">
    <property type="entry name" value="Dachsous cadherin-related 1b"/>
    <property type="match status" value="2"/>
</dbReference>
<feature type="signal peptide" evidence="12">
    <location>
        <begin position="1"/>
        <end position="22"/>
    </location>
</feature>
<feature type="domain" description="Cadherin" evidence="13">
    <location>
        <begin position="249"/>
        <end position="355"/>
    </location>
</feature>
<dbReference type="EMBL" id="JAODUO010000860">
    <property type="protein sequence ID" value="KAK2173640.1"/>
    <property type="molecule type" value="Genomic_DNA"/>
</dbReference>
<evidence type="ECO:0000256" key="3">
    <source>
        <dbReference type="ARBA" id="ARBA00022692"/>
    </source>
</evidence>
<gene>
    <name evidence="14" type="ORF">NP493_860g01008</name>
</gene>
<dbReference type="FunFam" id="2.60.40.60:FF:000092">
    <property type="entry name" value="Protocadherin 8"/>
    <property type="match status" value="1"/>
</dbReference>
<dbReference type="CDD" id="cd11304">
    <property type="entry name" value="Cadherin_repeat"/>
    <property type="match status" value="6"/>
</dbReference>
<dbReference type="Pfam" id="PF00028">
    <property type="entry name" value="Cadherin"/>
    <property type="match status" value="5"/>
</dbReference>
<dbReference type="SUPFAM" id="SSF49313">
    <property type="entry name" value="Cadherin-like"/>
    <property type="match status" value="6"/>
</dbReference>
<feature type="domain" description="Cadherin" evidence="13">
    <location>
        <begin position="568"/>
        <end position="678"/>
    </location>
</feature>
<dbReference type="InterPro" id="IPR020894">
    <property type="entry name" value="Cadherin_CS"/>
</dbReference>
<dbReference type="PROSITE" id="PS00232">
    <property type="entry name" value="CADHERIN_1"/>
    <property type="match status" value="3"/>
</dbReference>
<keyword evidence="6 11" id="KW-0106">Calcium</keyword>
<comment type="caution">
    <text evidence="14">The sequence shown here is derived from an EMBL/GenBank/DDBJ whole genome shotgun (WGS) entry which is preliminary data.</text>
</comment>
<keyword evidence="5" id="KW-0677">Repeat</keyword>
<evidence type="ECO:0000256" key="9">
    <source>
        <dbReference type="ARBA" id="ARBA00023136"/>
    </source>
</evidence>
<evidence type="ECO:0000256" key="5">
    <source>
        <dbReference type="ARBA" id="ARBA00022737"/>
    </source>
</evidence>
<comment type="subcellular location">
    <subcellularLocation>
        <location evidence="1">Cell membrane</location>
        <topology evidence="1">Single-pass type I membrane protein</topology>
    </subcellularLocation>
</comment>
<organism evidence="14 15">
    <name type="scientific">Ridgeia piscesae</name>
    <name type="common">Tubeworm</name>
    <dbReference type="NCBI Taxonomy" id="27915"/>
    <lineage>
        <taxon>Eukaryota</taxon>
        <taxon>Metazoa</taxon>
        <taxon>Spiralia</taxon>
        <taxon>Lophotrochozoa</taxon>
        <taxon>Annelida</taxon>
        <taxon>Polychaeta</taxon>
        <taxon>Sedentaria</taxon>
        <taxon>Canalipalpata</taxon>
        <taxon>Sabellida</taxon>
        <taxon>Siboglinidae</taxon>
        <taxon>Ridgeia</taxon>
    </lineage>
</organism>
<dbReference type="InterPro" id="IPR002126">
    <property type="entry name" value="Cadherin-like_dom"/>
</dbReference>
<dbReference type="PANTHER" id="PTHR24028">
    <property type="entry name" value="CADHERIN-87A"/>
    <property type="match status" value="1"/>
</dbReference>
<dbReference type="Gene3D" id="2.60.40.60">
    <property type="entry name" value="Cadherins"/>
    <property type="match status" value="6"/>
</dbReference>
<evidence type="ECO:0000256" key="11">
    <source>
        <dbReference type="PROSITE-ProRule" id="PRU00043"/>
    </source>
</evidence>
<dbReference type="SMART" id="SM00112">
    <property type="entry name" value="CA"/>
    <property type="match status" value="6"/>
</dbReference>
<dbReference type="PANTHER" id="PTHR24028:SF146">
    <property type="entry name" value="CADHERIN 96CB, ISOFORM D-RELATED"/>
    <property type="match status" value="1"/>
</dbReference>
<reference evidence="14" key="1">
    <citation type="journal article" date="2023" name="Mol. Biol. Evol.">
        <title>Third-Generation Sequencing Reveals the Adaptive Role of the Epigenome in Three Deep-Sea Polychaetes.</title>
        <authorList>
            <person name="Perez M."/>
            <person name="Aroh O."/>
            <person name="Sun Y."/>
            <person name="Lan Y."/>
            <person name="Juniper S.K."/>
            <person name="Young C.R."/>
            <person name="Angers B."/>
            <person name="Qian P.Y."/>
        </authorList>
    </citation>
    <scope>NUCLEOTIDE SEQUENCE</scope>
    <source>
        <strain evidence="14">R07B-5</strain>
    </source>
</reference>
<dbReference type="GO" id="GO:0005886">
    <property type="term" value="C:plasma membrane"/>
    <property type="evidence" value="ECO:0007669"/>
    <property type="project" value="UniProtKB-SubCell"/>
</dbReference>
<dbReference type="InterPro" id="IPR050174">
    <property type="entry name" value="Protocadherin/Cadherin-CA"/>
</dbReference>
<sequence>MTRRSFVLSAAILLVGAAVAVARGPHPLRYSLREESERGTPLGNILVDAGLTSSLSQFDLAQLEFSFSSARSQHQHLFSIDGKTGLLTTAEVVDRDSLCANLDVCVVLLAVQILPVRYFTIVQVNVDIVDINDNSPRFLSDSLRFALTEVSVPGVGISLPLAEDPDSPKFAVQKYELEADSDKFELVVVLEDGSPSDVQLVLRGKLDREERDGYVLRLVALDGATPPKTGSVTLTIDVIDVNDNSPVFENSTYRVSIPENIDPSTVILNVKATDPDSGASGEVVYSFSRKTQQRYGNMFDINQSGDISVTGLIDYEVTSGYVLTVSARNRDPSTSPVRAKVIVDVIDENDNAPTMTVNTLTEDGAAQITESSPVGTFVAHMTVIDEDAGENGRFNCSIHTPSFEIRQLYETEFKIVTSAPLDREQRAQFVLAIECQDNGLTPRFSVGQLSVTVQDENDNAPVFSRDTYTVDVPENGKPEVVVLTVSATDADAGRNSHFRYSIPPNMAPYFAIDSSTGSITTRRPFDRERTDEMRFTVYAIDGGSPQRTGSADVVIRIADVNDEHPRFTRSRYEFEVPENGPEVTAVGHVTAVDSDTDANNKFDYVIDPETNRHELFAIDSASGAISTTGSLDRELEASYTLRVLAVPVRDTTGTGTATVTVYVQDTNDNVPVVLFPAFPATGPFSCRRSRQLTILSPACWRTTPTRAGTARCPTV</sequence>
<evidence type="ECO:0000256" key="2">
    <source>
        <dbReference type="ARBA" id="ARBA00022475"/>
    </source>
</evidence>
<keyword evidence="15" id="KW-1185">Reference proteome</keyword>
<dbReference type="FunFam" id="2.60.40.60:FF:000002">
    <property type="entry name" value="Protocadherin alpha 2"/>
    <property type="match status" value="1"/>
</dbReference>
<keyword evidence="9" id="KW-0472">Membrane</keyword>
<evidence type="ECO:0000256" key="4">
    <source>
        <dbReference type="ARBA" id="ARBA00022729"/>
    </source>
</evidence>
<dbReference type="Pfam" id="PF08266">
    <property type="entry name" value="Cadherin_2"/>
    <property type="match status" value="1"/>
</dbReference>
<keyword evidence="2" id="KW-1003">Cell membrane</keyword>
<keyword evidence="8" id="KW-1133">Transmembrane helix</keyword>
<keyword evidence="3" id="KW-0812">Transmembrane</keyword>
<dbReference type="InterPro" id="IPR013164">
    <property type="entry name" value="Cadherin_N"/>
</dbReference>
<feature type="domain" description="Cadherin" evidence="13">
    <location>
        <begin position="24"/>
        <end position="138"/>
    </location>
</feature>
<evidence type="ECO:0000256" key="8">
    <source>
        <dbReference type="ARBA" id="ARBA00022989"/>
    </source>
</evidence>
<dbReference type="AlphaFoldDB" id="A0AAD9KMY2"/>
<keyword evidence="10" id="KW-0325">Glycoprotein</keyword>
<evidence type="ECO:0000256" key="12">
    <source>
        <dbReference type="SAM" id="SignalP"/>
    </source>
</evidence>
<feature type="domain" description="Cadherin" evidence="13">
    <location>
        <begin position="139"/>
        <end position="248"/>
    </location>
</feature>
<dbReference type="FunFam" id="2.60.40.60:FF:000007">
    <property type="entry name" value="Protocadherin alpha 2"/>
    <property type="match status" value="1"/>
</dbReference>
<feature type="domain" description="Cadherin" evidence="13">
    <location>
        <begin position="464"/>
        <end position="567"/>
    </location>
</feature>
<accession>A0AAD9KMY2</accession>
<feature type="chain" id="PRO_5042214141" description="Cadherin domain-containing protein" evidence="12">
    <location>
        <begin position="23"/>
        <end position="715"/>
    </location>
</feature>
<evidence type="ECO:0000256" key="6">
    <source>
        <dbReference type="ARBA" id="ARBA00022837"/>
    </source>
</evidence>
<dbReference type="PROSITE" id="PS50268">
    <property type="entry name" value="CADHERIN_2"/>
    <property type="match status" value="6"/>
</dbReference>
<proteinExistence type="predicted"/>
<evidence type="ECO:0000259" key="13">
    <source>
        <dbReference type="PROSITE" id="PS50268"/>
    </source>
</evidence>